<dbReference type="PANTHER" id="PTHR42914">
    <property type="entry name" value="7-CYANO-7-DEAZAGUANINE SYNTHASE"/>
    <property type="match status" value="1"/>
</dbReference>
<protein>
    <recommendedName>
        <fullName evidence="8">7-cyano-7-deazaguanine synthase</fullName>
        <ecNumber evidence="8">6.3.4.20</ecNumber>
    </recommendedName>
</protein>
<dbReference type="Pfam" id="PF06508">
    <property type="entry name" value="QueC"/>
    <property type="match status" value="1"/>
</dbReference>
<comment type="pathway">
    <text evidence="1">Purine metabolism; 7-cyano-7-deazaguanine biosynthesis.</text>
</comment>
<evidence type="ECO:0000256" key="3">
    <source>
        <dbReference type="ARBA" id="ARBA00022723"/>
    </source>
</evidence>
<dbReference type="InterPro" id="IPR018317">
    <property type="entry name" value="QueC"/>
</dbReference>
<keyword evidence="3" id="KW-0479">Metal-binding</keyword>
<keyword evidence="5" id="KW-0862">Zinc</keyword>
<dbReference type="PANTHER" id="PTHR42914:SF1">
    <property type="entry name" value="7-CYANO-7-DEAZAGUANINE SYNTHASE"/>
    <property type="match status" value="1"/>
</dbReference>
<dbReference type="GO" id="GO:0005524">
    <property type="term" value="F:ATP binding"/>
    <property type="evidence" value="ECO:0007669"/>
    <property type="project" value="UniProtKB-KW"/>
</dbReference>
<evidence type="ECO:0000256" key="1">
    <source>
        <dbReference type="ARBA" id="ARBA00005061"/>
    </source>
</evidence>
<dbReference type="GO" id="GO:0016874">
    <property type="term" value="F:ligase activity"/>
    <property type="evidence" value="ECO:0007669"/>
    <property type="project" value="UniProtKB-KW"/>
</dbReference>
<keyword evidence="2" id="KW-0436">Ligase</keyword>
<comment type="similarity">
    <text evidence="7">Belongs to the QueC family.</text>
</comment>
<accession>X1DK68</accession>
<sequence length="88" mass="9680">MVGKMNQKERCVVVLSGGLDSTTVAYWAKNEGYDVHGLTFKYGQIATKETQHAHIVAQNLGIQIKEIDLSSLKEIFVGVASIIDETIE</sequence>
<evidence type="ECO:0000256" key="9">
    <source>
        <dbReference type="ARBA" id="ARBA00047890"/>
    </source>
</evidence>
<comment type="catalytic activity">
    <reaction evidence="9">
        <text>7-carboxy-7-carbaguanine + NH4(+) + 2 ATP = 7-cyano-7-carbaguanine + 2 AMP + 2 diphosphate + 2 H(+)</text>
        <dbReference type="Rhea" id="RHEA:27982"/>
        <dbReference type="ChEBI" id="CHEBI:15378"/>
        <dbReference type="ChEBI" id="CHEBI:28938"/>
        <dbReference type="ChEBI" id="CHEBI:30616"/>
        <dbReference type="ChEBI" id="CHEBI:33019"/>
        <dbReference type="ChEBI" id="CHEBI:45075"/>
        <dbReference type="ChEBI" id="CHEBI:61036"/>
        <dbReference type="ChEBI" id="CHEBI:456215"/>
        <dbReference type="EC" id="6.3.4.20"/>
    </reaction>
</comment>
<evidence type="ECO:0000256" key="8">
    <source>
        <dbReference type="ARBA" id="ARBA00039149"/>
    </source>
</evidence>
<evidence type="ECO:0000256" key="5">
    <source>
        <dbReference type="ARBA" id="ARBA00022833"/>
    </source>
</evidence>
<organism evidence="10">
    <name type="scientific">marine sediment metagenome</name>
    <dbReference type="NCBI Taxonomy" id="412755"/>
    <lineage>
        <taxon>unclassified sequences</taxon>
        <taxon>metagenomes</taxon>
        <taxon>ecological metagenomes</taxon>
    </lineage>
</organism>
<dbReference type="GO" id="GO:0046872">
    <property type="term" value="F:metal ion binding"/>
    <property type="evidence" value="ECO:0007669"/>
    <property type="project" value="UniProtKB-KW"/>
</dbReference>
<keyword evidence="6" id="KW-0067">ATP-binding</keyword>
<dbReference type="InterPro" id="IPR014729">
    <property type="entry name" value="Rossmann-like_a/b/a_fold"/>
</dbReference>
<evidence type="ECO:0000256" key="4">
    <source>
        <dbReference type="ARBA" id="ARBA00022741"/>
    </source>
</evidence>
<gene>
    <name evidence="10" type="ORF">S01H4_39117</name>
</gene>
<dbReference type="SUPFAM" id="SSF52402">
    <property type="entry name" value="Adenine nucleotide alpha hydrolases-like"/>
    <property type="match status" value="1"/>
</dbReference>
<dbReference type="Gene3D" id="3.40.50.620">
    <property type="entry name" value="HUPs"/>
    <property type="match status" value="1"/>
</dbReference>
<keyword evidence="4" id="KW-0547">Nucleotide-binding</keyword>
<reference evidence="10" key="1">
    <citation type="journal article" date="2014" name="Front. Microbiol.">
        <title>High frequency of phylogenetically diverse reductive dehalogenase-homologous genes in deep subseafloor sedimentary metagenomes.</title>
        <authorList>
            <person name="Kawai M."/>
            <person name="Futagami T."/>
            <person name="Toyoda A."/>
            <person name="Takaki Y."/>
            <person name="Nishi S."/>
            <person name="Hori S."/>
            <person name="Arai W."/>
            <person name="Tsubouchi T."/>
            <person name="Morono Y."/>
            <person name="Uchiyama I."/>
            <person name="Ito T."/>
            <person name="Fujiyama A."/>
            <person name="Inagaki F."/>
            <person name="Takami H."/>
        </authorList>
    </citation>
    <scope>NUCLEOTIDE SEQUENCE</scope>
    <source>
        <strain evidence="10">Expedition CK06-06</strain>
    </source>
</reference>
<evidence type="ECO:0000256" key="7">
    <source>
        <dbReference type="ARBA" id="ARBA00037993"/>
    </source>
</evidence>
<evidence type="ECO:0000256" key="6">
    <source>
        <dbReference type="ARBA" id="ARBA00022840"/>
    </source>
</evidence>
<comment type="caution">
    <text evidence="10">The sequence shown here is derived from an EMBL/GenBank/DDBJ whole genome shotgun (WGS) entry which is preliminary data.</text>
</comment>
<dbReference type="EC" id="6.3.4.20" evidence="8"/>
<proteinExistence type="inferred from homology"/>
<evidence type="ECO:0000313" key="10">
    <source>
        <dbReference type="EMBL" id="GAG96821.1"/>
    </source>
</evidence>
<dbReference type="EMBL" id="BART01021156">
    <property type="protein sequence ID" value="GAG96821.1"/>
    <property type="molecule type" value="Genomic_DNA"/>
</dbReference>
<feature type="non-terminal residue" evidence="10">
    <location>
        <position position="88"/>
    </location>
</feature>
<dbReference type="AlphaFoldDB" id="X1DK68"/>
<evidence type="ECO:0000256" key="2">
    <source>
        <dbReference type="ARBA" id="ARBA00022598"/>
    </source>
</evidence>
<name>X1DK68_9ZZZZ</name>